<reference evidence="3" key="2">
    <citation type="submission" date="2015-01" db="EMBL/GenBank/DDBJ databases">
        <title>Evolutionary Origins and Diversification of the Mycorrhizal Mutualists.</title>
        <authorList>
            <consortium name="DOE Joint Genome Institute"/>
            <consortium name="Mycorrhizal Genomics Consortium"/>
            <person name="Kohler A."/>
            <person name="Kuo A."/>
            <person name="Nagy L.G."/>
            <person name="Floudas D."/>
            <person name="Copeland A."/>
            <person name="Barry K.W."/>
            <person name="Cichocki N."/>
            <person name="Veneault-Fourrey C."/>
            <person name="LaButti K."/>
            <person name="Lindquist E.A."/>
            <person name="Lipzen A."/>
            <person name="Lundell T."/>
            <person name="Morin E."/>
            <person name="Murat C."/>
            <person name="Riley R."/>
            <person name="Ohm R."/>
            <person name="Sun H."/>
            <person name="Tunlid A."/>
            <person name="Henrissat B."/>
            <person name="Grigoriev I.V."/>
            <person name="Hibbett D.S."/>
            <person name="Martin F."/>
        </authorList>
    </citation>
    <scope>NUCLEOTIDE SEQUENCE [LARGE SCALE GENOMIC DNA]</scope>
    <source>
        <strain evidence="3">UH-Slu-Lm8-n1</strain>
    </source>
</reference>
<keyword evidence="3" id="KW-1185">Reference proteome</keyword>
<dbReference type="HOGENOM" id="CLU_074887_0_0_1"/>
<organism evidence="2 3">
    <name type="scientific">Suillus luteus UH-Slu-Lm8-n1</name>
    <dbReference type="NCBI Taxonomy" id="930992"/>
    <lineage>
        <taxon>Eukaryota</taxon>
        <taxon>Fungi</taxon>
        <taxon>Dikarya</taxon>
        <taxon>Basidiomycota</taxon>
        <taxon>Agaricomycotina</taxon>
        <taxon>Agaricomycetes</taxon>
        <taxon>Agaricomycetidae</taxon>
        <taxon>Boletales</taxon>
        <taxon>Suillineae</taxon>
        <taxon>Suillaceae</taxon>
        <taxon>Suillus</taxon>
    </lineage>
</organism>
<dbReference type="Pfam" id="PF18718">
    <property type="entry name" value="CxC5"/>
    <property type="match status" value="1"/>
</dbReference>
<dbReference type="Proteomes" id="UP000054485">
    <property type="component" value="Unassembled WGS sequence"/>
</dbReference>
<protein>
    <recommendedName>
        <fullName evidence="1">CxC5 like cysteine cluster associated with KDZ domain-containing protein</fullName>
    </recommendedName>
</protein>
<evidence type="ECO:0000259" key="1">
    <source>
        <dbReference type="Pfam" id="PF18718"/>
    </source>
</evidence>
<gene>
    <name evidence="2" type="ORF">CY34DRAFT_80297</name>
</gene>
<proteinExistence type="predicted"/>
<dbReference type="OrthoDB" id="2639189at2759"/>
<dbReference type="InParanoid" id="A0A0D0BDF6"/>
<reference evidence="2 3" key="1">
    <citation type="submission" date="2014-04" db="EMBL/GenBank/DDBJ databases">
        <authorList>
            <consortium name="DOE Joint Genome Institute"/>
            <person name="Kuo A."/>
            <person name="Ruytinx J."/>
            <person name="Rineau F."/>
            <person name="Colpaert J."/>
            <person name="Kohler A."/>
            <person name="Nagy L.G."/>
            <person name="Floudas D."/>
            <person name="Copeland A."/>
            <person name="Barry K.W."/>
            <person name="Cichocki N."/>
            <person name="Veneault-Fourrey C."/>
            <person name="LaButti K."/>
            <person name="Lindquist E.A."/>
            <person name="Lipzen A."/>
            <person name="Lundell T."/>
            <person name="Morin E."/>
            <person name="Murat C."/>
            <person name="Sun H."/>
            <person name="Tunlid A."/>
            <person name="Henrissat B."/>
            <person name="Grigoriev I.V."/>
            <person name="Hibbett D.S."/>
            <person name="Martin F."/>
            <person name="Nordberg H.P."/>
            <person name="Cantor M.N."/>
            <person name="Hua S.X."/>
        </authorList>
    </citation>
    <scope>NUCLEOTIDE SEQUENCE [LARGE SCALE GENOMIC DNA]</scope>
    <source>
        <strain evidence="2 3">UH-Slu-Lm8-n1</strain>
    </source>
</reference>
<accession>A0A0D0BDF6</accession>
<sequence>MDVISLLSGLCDDPELAGLPYLSLMRFIYTASLIKDDILLPQPHTVSTSLAPHCLPPSITEFLGESFGLSQRAVCVLWHTVKDVVWTIPSKGEEQEIMETIFRHHGQPHGIAAHVLYPPMKMCVNPECLAHQKQTLLKKEEARCILIFTQSDGVHCTWTVHLRCKLCNTNYHYNYGVHQGSRTYYAAIPKYIQVAEHQFVELALVMHWMDLMRVQCVVSATNCARLYNEAQARRNTLTHDWPFKMSVTTEEVWDAFIILALLDDHQRQGTRLCVPHGNNQSDRFTAAMQARNEKIITHGNVRRCLSPHNKTQSQRSVLPGAL</sequence>
<name>A0A0D0BDF6_9AGAM</name>
<feature type="domain" description="CxC5 like cysteine cluster associated with KDZ" evidence="1">
    <location>
        <begin position="111"/>
        <end position="230"/>
    </location>
</feature>
<dbReference type="InterPro" id="IPR041539">
    <property type="entry name" value="CxC5"/>
</dbReference>
<dbReference type="STRING" id="930992.A0A0D0BDF6"/>
<evidence type="ECO:0000313" key="2">
    <source>
        <dbReference type="EMBL" id="KIK44277.1"/>
    </source>
</evidence>
<dbReference type="AlphaFoldDB" id="A0A0D0BDF6"/>
<evidence type="ECO:0000313" key="3">
    <source>
        <dbReference type="Proteomes" id="UP000054485"/>
    </source>
</evidence>
<dbReference type="EMBL" id="KN835194">
    <property type="protein sequence ID" value="KIK44277.1"/>
    <property type="molecule type" value="Genomic_DNA"/>
</dbReference>